<accession>A0ABP4B6F7</accession>
<dbReference type="InterPro" id="IPR013538">
    <property type="entry name" value="ASHA1/2-like_C"/>
</dbReference>
<dbReference type="SUPFAM" id="SSF55961">
    <property type="entry name" value="Bet v1-like"/>
    <property type="match status" value="1"/>
</dbReference>
<dbReference type="CDD" id="cd07814">
    <property type="entry name" value="SRPBCC_CalC_Aha1-like"/>
    <property type="match status" value="1"/>
</dbReference>
<dbReference type="InterPro" id="IPR023393">
    <property type="entry name" value="START-like_dom_sf"/>
</dbReference>
<reference evidence="4" key="1">
    <citation type="journal article" date="2019" name="Int. J. Syst. Evol. Microbiol.">
        <title>The Global Catalogue of Microorganisms (GCM) 10K type strain sequencing project: providing services to taxonomists for standard genome sequencing and annotation.</title>
        <authorList>
            <consortium name="The Broad Institute Genomics Platform"/>
            <consortium name="The Broad Institute Genome Sequencing Center for Infectious Disease"/>
            <person name="Wu L."/>
            <person name="Ma J."/>
        </authorList>
    </citation>
    <scope>NUCLEOTIDE SEQUENCE [LARGE SCALE GENOMIC DNA]</scope>
    <source>
        <strain evidence="4">JCM 11136</strain>
    </source>
</reference>
<sequence>MTSDYEIVREFAASRERVYAAWTTPERFARWFGPRIFATPADRVVLDCRPGGKWQATLVGEDGYSLTLDGVYREVCPPERLVFTTGDPEAPGDGPASVVTVGFTDRGDVTVMTFRQRGVNTSTSHAEQSRAGWLEFFERLDEQLSRP</sequence>
<organism evidence="3 4">
    <name type="scientific">Nonomuraea longicatena</name>
    <dbReference type="NCBI Taxonomy" id="83682"/>
    <lineage>
        <taxon>Bacteria</taxon>
        <taxon>Bacillati</taxon>
        <taxon>Actinomycetota</taxon>
        <taxon>Actinomycetes</taxon>
        <taxon>Streptosporangiales</taxon>
        <taxon>Streptosporangiaceae</taxon>
        <taxon>Nonomuraea</taxon>
    </lineage>
</organism>
<keyword evidence="4" id="KW-1185">Reference proteome</keyword>
<comment type="similarity">
    <text evidence="1">Belongs to the AHA1 family.</text>
</comment>
<feature type="domain" description="Activator of Hsp90 ATPase homologue 1/2-like C-terminal" evidence="2">
    <location>
        <begin position="13"/>
        <end position="143"/>
    </location>
</feature>
<protein>
    <submittedName>
        <fullName evidence="3">SRPBCC domain-containing protein</fullName>
    </submittedName>
</protein>
<comment type="caution">
    <text evidence="3">The sequence shown here is derived from an EMBL/GenBank/DDBJ whole genome shotgun (WGS) entry which is preliminary data.</text>
</comment>
<dbReference type="Gene3D" id="3.30.530.20">
    <property type="match status" value="1"/>
</dbReference>
<gene>
    <name evidence="3" type="ORF">GCM10009560_57140</name>
</gene>
<evidence type="ECO:0000259" key="2">
    <source>
        <dbReference type="Pfam" id="PF08327"/>
    </source>
</evidence>
<evidence type="ECO:0000256" key="1">
    <source>
        <dbReference type="ARBA" id="ARBA00006817"/>
    </source>
</evidence>
<dbReference type="Pfam" id="PF08327">
    <property type="entry name" value="AHSA1"/>
    <property type="match status" value="1"/>
</dbReference>
<dbReference type="EMBL" id="BAAAHQ010000035">
    <property type="protein sequence ID" value="GAA0943633.1"/>
    <property type="molecule type" value="Genomic_DNA"/>
</dbReference>
<dbReference type="Proteomes" id="UP001501578">
    <property type="component" value="Unassembled WGS sequence"/>
</dbReference>
<evidence type="ECO:0000313" key="4">
    <source>
        <dbReference type="Proteomes" id="UP001501578"/>
    </source>
</evidence>
<evidence type="ECO:0000313" key="3">
    <source>
        <dbReference type="EMBL" id="GAA0943633.1"/>
    </source>
</evidence>
<proteinExistence type="inferred from homology"/>
<dbReference type="RefSeq" id="WP_343953179.1">
    <property type="nucleotide sequence ID" value="NZ_BAAAHQ010000035.1"/>
</dbReference>
<name>A0ABP4B6F7_9ACTN</name>